<dbReference type="STRING" id="229921.ADN01_05790"/>
<dbReference type="Pfam" id="PF01019">
    <property type="entry name" value="G_glu_transpept"/>
    <property type="match status" value="1"/>
</dbReference>
<dbReference type="RefSeq" id="WP_075070999.1">
    <property type="nucleotide sequence ID" value="NZ_LGCM01000024.1"/>
</dbReference>
<dbReference type="Gene3D" id="1.10.246.130">
    <property type="match status" value="1"/>
</dbReference>
<keyword evidence="2" id="KW-1185">Reference proteome</keyword>
<dbReference type="Proteomes" id="UP000050501">
    <property type="component" value="Unassembled WGS sequence"/>
</dbReference>
<proteinExistence type="predicted"/>
<accession>A0A0P6YKM4</accession>
<dbReference type="InterPro" id="IPR043138">
    <property type="entry name" value="GGT_lsub"/>
</dbReference>
<reference evidence="1 2" key="1">
    <citation type="submission" date="2015-07" db="EMBL/GenBank/DDBJ databases">
        <title>Genome sequence of Levilinea saccharolytica DSM 16555.</title>
        <authorList>
            <person name="Hemp J."/>
            <person name="Ward L.M."/>
            <person name="Pace L.A."/>
            <person name="Fischer W.W."/>
        </authorList>
    </citation>
    <scope>NUCLEOTIDE SEQUENCE [LARGE SCALE GENOMIC DNA]</scope>
    <source>
        <strain evidence="1 2">KIBI-1</strain>
    </source>
</reference>
<dbReference type="Gene3D" id="3.60.20.40">
    <property type="match status" value="1"/>
</dbReference>
<dbReference type="AlphaFoldDB" id="A0A0P6YKM4"/>
<dbReference type="PRINTS" id="PR01210">
    <property type="entry name" value="GGTRANSPTASE"/>
</dbReference>
<evidence type="ECO:0000313" key="2">
    <source>
        <dbReference type="Proteomes" id="UP000050501"/>
    </source>
</evidence>
<dbReference type="SUPFAM" id="SSF56235">
    <property type="entry name" value="N-terminal nucleophile aminohydrolases (Ntn hydrolases)"/>
    <property type="match status" value="1"/>
</dbReference>
<comment type="caution">
    <text evidence="1">The sequence shown here is derived from an EMBL/GenBank/DDBJ whole genome shotgun (WGS) entry which is preliminary data.</text>
</comment>
<evidence type="ECO:0000313" key="1">
    <source>
        <dbReference type="EMBL" id="KPL85761.1"/>
    </source>
</evidence>
<protein>
    <submittedName>
        <fullName evidence="1">Gamma-glutamyltransferase</fullName>
    </submittedName>
</protein>
<dbReference type="InterPro" id="IPR043137">
    <property type="entry name" value="GGT_ssub_C"/>
</dbReference>
<sequence>MQNPLVFRSRRSPVYARGGMAAASQPLAVAAGVEMLSRGGSAADAAVAAAAALSVTEPGSTGLGGDAFVLYYAAKERKVYALNGSGRAPAALTLERVQREGLGGGLPADHAYTVTVPGACAAWCDLSARFGRLGLGAALAPAVRLAEEGFPVGPLTARLWEAGVSKLLHRSPNGLELTVEGRAPRPGEIFRNPGMARALRAAAEGGAAAFYQGEAGEAICAAVQQAGGCLRMEDLAAHTSTWEEPIYSDYRGVRVWECGPNGQGLTALLALNLLRGYDVGRMPALGAQRLHLTAEALRLAFADARHFIADPAFAPIPLEALLSEDYAAQRRRLMDPRRANPQIRHGQPLPGGRDTVYFCTADAEGNACSMVNSIYWNFGSGIVPQGWGFCLQNRGHNFSLEAGHANVLAPGKRPYHTIIAAMLTAPENGRLVGAMGVMGGFMQPQGHVQVLSALLDDGLDPQSALDRLRFCLEWPGGEERLTLEEGIPAGTARALAARGHAVHTARGDERTLFGRGQIILRDEQGVLWGGSEPRSDGGAAGLI</sequence>
<dbReference type="InterPro" id="IPR052896">
    <property type="entry name" value="GGT-like_enzyme"/>
</dbReference>
<dbReference type="EMBL" id="LGCM01000024">
    <property type="protein sequence ID" value="KPL85761.1"/>
    <property type="molecule type" value="Genomic_DNA"/>
</dbReference>
<dbReference type="PATRIC" id="fig|229921.5.peg.2896"/>
<dbReference type="InterPro" id="IPR029055">
    <property type="entry name" value="Ntn_hydrolases_N"/>
</dbReference>
<dbReference type="PANTHER" id="PTHR43881:SF1">
    <property type="entry name" value="GAMMA-GLUTAMYLTRANSPEPTIDASE (AFU_ORTHOLOGUE AFUA_4G13580)"/>
    <property type="match status" value="1"/>
</dbReference>
<dbReference type="PANTHER" id="PTHR43881">
    <property type="entry name" value="GAMMA-GLUTAMYLTRANSPEPTIDASE (AFU_ORTHOLOGUE AFUA_4G13580)"/>
    <property type="match status" value="1"/>
</dbReference>
<name>A0A0P6YKM4_9CHLR</name>
<gene>
    <name evidence="1" type="ORF">ADN01_05790</name>
</gene>
<dbReference type="GO" id="GO:0016740">
    <property type="term" value="F:transferase activity"/>
    <property type="evidence" value="ECO:0007669"/>
    <property type="project" value="UniProtKB-KW"/>
</dbReference>
<organism evidence="1 2">
    <name type="scientific">Levilinea saccharolytica</name>
    <dbReference type="NCBI Taxonomy" id="229921"/>
    <lineage>
        <taxon>Bacteria</taxon>
        <taxon>Bacillati</taxon>
        <taxon>Chloroflexota</taxon>
        <taxon>Anaerolineae</taxon>
        <taxon>Anaerolineales</taxon>
        <taxon>Anaerolineaceae</taxon>
        <taxon>Levilinea</taxon>
    </lineage>
</organism>
<keyword evidence="1" id="KW-0808">Transferase</keyword>